<sequence>MIDQNLRKVYDDLVEDEIPDRFRSLLDQLRRQEGGK</sequence>
<keyword evidence="3" id="KW-1185">Reference proteome</keyword>
<dbReference type="AlphaFoldDB" id="A0A3D9BZ39"/>
<evidence type="ECO:0000259" key="1">
    <source>
        <dbReference type="Pfam" id="PF18557"/>
    </source>
</evidence>
<dbReference type="InterPro" id="IPR041649">
    <property type="entry name" value="NepR"/>
</dbReference>
<evidence type="ECO:0000313" key="3">
    <source>
        <dbReference type="Proteomes" id="UP000257131"/>
    </source>
</evidence>
<comment type="caution">
    <text evidence="2">The sequence shown here is derived from an EMBL/GenBank/DDBJ whole genome shotgun (WGS) entry which is preliminary data.</text>
</comment>
<proteinExistence type="predicted"/>
<feature type="domain" description="Anti-sigma factor NepR" evidence="1">
    <location>
        <begin position="2"/>
        <end position="33"/>
    </location>
</feature>
<dbReference type="Pfam" id="PF18557">
    <property type="entry name" value="NepR"/>
    <property type="match status" value="1"/>
</dbReference>
<gene>
    <name evidence="2" type="ORF">DRV84_03315</name>
</gene>
<protein>
    <submittedName>
        <fullName evidence="2">Regulator</fullName>
    </submittedName>
</protein>
<accession>A0A3D9BZ39</accession>
<name>A0A3D9BZ39_9RHOB</name>
<dbReference type="EMBL" id="QOHR01000002">
    <property type="protein sequence ID" value="REC58656.1"/>
    <property type="molecule type" value="Genomic_DNA"/>
</dbReference>
<evidence type="ECO:0000313" key="2">
    <source>
        <dbReference type="EMBL" id="REC58656.1"/>
    </source>
</evidence>
<dbReference type="Proteomes" id="UP000257131">
    <property type="component" value="Unassembled WGS sequence"/>
</dbReference>
<reference evidence="2 3" key="1">
    <citation type="journal article" date="2017" name="Int. J. Syst. Evol. Microbiol.">
        <title>Rhodosalinus sediminis gen. nov., sp. nov., isolated from marine saltern.</title>
        <authorList>
            <person name="Guo L.Y."/>
            <person name="Ling S.K."/>
            <person name="Li C.M."/>
            <person name="Chen G.J."/>
            <person name="Du Z.J."/>
        </authorList>
    </citation>
    <scope>NUCLEOTIDE SEQUENCE [LARGE SCALE GENOMIC DNA]</scope>
    <source>
        <strain evidence="2 3">WDN1C137</strain>
    </source>
</reference>
<organism evidence="2 3">
    <name type="scientific">Rhodosalinus sediminis</name>
    <dbReference type="NCBI Taxonomy" id="1940533"/>
    <lineage>
        <taxon>Bacteria</taxon>
        <taxon>Pseudomonadati</taxon>
        <taxon>Pseudomonadota</taxon>
        <taxon>Alphaproteobacteria</taxon>
        <taxon>Rhodobacterales</taxon>
        <taxon>Paracoccaceae</taxon>
        <taxon>Rhodosalinus</taxon>
    </lineage>
</organism>